<sequence length="220" mass="25039">MCIDKKEVLRYLGYKNQHMDEKLNNLIDECMAEIKSISKPKYVYDIFSINKDNGFTLENTNFILEGKNIKDHLKNSTKCAVMVATLGSMVDSKIKYYEKISLTRALILDACATTYIEHICDGVEDEIKEIARKEGKNITFRYSPGYGDFSIKVQSKILNILDANKRVGVTSTESSILIPRKSVTAFIGFQIEEKEKINKCLSCNKYKSCSFRKGEISCGY</sequence>
<dbReference type="Gene3D" id="3.40.109.40">
    <property type="match status" value="1"/>
</dbReference>
<reference evidence="1 2" key="1">
    <citation type="submission" date="2017-06" db="EMBL/GenBank/DDBJ databases">
        <title>Draft genome sequence of anaerobic fermentative bacterium Anaeromicrobium sediminis DY2726D isolated from West Pacific Ocean sediments.</title>
        <authorList>
            <person name="Zeng X."/>
        </authorList>
    </citation>
    <scope>NUCLEOTIDE SEQUENCE [LARGE SCALE GENOMIC DNA]</scope>
    <source>
        <strain evidence="1 2">DY2726D</strain>
    </source>
</reference>
<dbReference type="PIRSF" id="PIRSF037984">
    <property type="entry name" value="Met_synth_TM0269_prd"/>
    <property type="match status" value="1"/>
</dbReference>
<name>A0A267MF61_9FIRM</name>
<proteinExistence type="predicted"/>
<protein>
    <submittedName>
        <fullName evidence="1">Methionine synthase</fullName>
    </submittedName>
</protein>
<dbReference type="RefSeq" id="WP_095134990.1">
    <property type="nucleotide sequence ID" value="NZ_NIBG01000020.1"/>
</dbReference>
<evidence type="ECO:0000313" key="2">
    <source>
        <dbReference type="Proteomes" id="UP000216024"/>
    </source>
</evidence>
<keyword evidence="2" id="KW-1185">Reference proteome</keyword>
<dbReference type="AlphaFoldDB" id="A0A267MF61"/>
<dbReference type="Proteomes" id="UP000216024">
    <property type="component" value="Unassembled WGS sequence"/>
</dbReference>
<dbReference type="InterPro" id="IPR037010">
    <property type="entry name" value="VitB12-dep_Met_synth_activ_sf"/>
</dbReference>
<organism evidence="1 2">
    <name type="scientific">Anaeromicrobium sediminis</name>
    <dbReference type="NCBI Taxonomy" id="1478221"/>
    <lineage>
        <taxon>Bacteria</taxon>
        <taxon>Bacillati</taxon>
        <taxon>Bacillota</taxon>
        <taxon>Clostridia</taxon>
        <taxon>Peptostreptococcales</taxon>
        <taxon>Thermotaleaceae</taxon>
        <taxon>Anaeromicrobium</taxon>
    </lineage>
</organism>
<dbReference type="InterPro" id="IPR017342">
    <property type="entry name" value="S-AdoMet-dep_Met_synth_prd"/>
</dbReference>
<dbReference type="SUPFAM" id="SSF56507">
    <property type="entry name" value="Methionine synthase activation domain-like"/>
    <property type="match status" value="1"/>
</dbReference>
<gene>
    <name evidence="1" type="ORF">CCE28_17330</name>
</gene>
<accession>A0A267MF61</accession>
<dbReference type="OrthoDB" id="9816190at2"/>
<comment type="caution">
    <text evidence="1">The sequence shown here is derived from an EMBL/GenBank/DDBJ whole genome shotgun (WGS) entry which is preliminary data.</text>
</comment>
<evidence type="ECO:0000313" key="1">
    <source>
        <dbReference type="EMBL" id="PAB58097.1"/>
    </source>
</evidence>
<dbReference type="GO" id="GO:0008705">
    <property type="term" value="F:methionine synthase activity"/>
    <property type="evidence" value="ECO:0007669"/>
    <property type="project" value="InterPro"/>
</dbReference>
<dbReference type="EMBL" id="NIBG01000020">
    <property type="protein sequence ID" value="PAB58097.1"/>
    <property type="molecule type" value="Genomic_DNA"/>
</dbReference>